<dbReference type="EMBL" id="CP136920">
    <property type="protein sequence ID" value="WOO42848.1"/>
    <property type="molecule type" value="Genomic_DNA"/>
</dbReference>
<evidence type="ECO:0000313" key="11">
    <source>
        <dbReference type="Proteomes" id="UP001304300"/>
    </source>
</evidence>
<dbReference type="GO" id="GO:0008324">
    <property type="term" value="F:monoatomic cation transmembrane transporter activity"/>
    <property type="evidence" value="ECO:0007669"/>
    <property type="project" value="InterPro"/>
</dbReference>
<evidence type="ECO:0000256" key="1">
    <source>
        <dbReference type="ARBA" id="ARBA00004141"/>
    </source>
</evidence>
<evidence type="ECO:0000256" key="4">
    <source>
        <dbReference type="ARBA" id="ARBA00022692"/>
    </source>
</evidence>
<dbReference type="PANTHER" id="PTHR43840:SF15">
    <property type="entry name" value="MITOCHONDRIAL METAL TRANSPORTER 1-RELATED"/>
    <property type="match status" value="1"/>
</dbReference>
<name>A0AAQ3QSR7_9BACT</name>
<evidence type="ECO:0000256" key="5">
    <source>
        <dbReference type="ARBA" id="ARBA00022989"/>
    </source>
</evidence>
<dbReference type="InterPro" id="IPR027470">
    <property type="entry name" value="Cation_efflux_CTD"/>
</dbReference>
<dbReference type="InterPro" id="IPR058533">
    <property type="entry name" value="Cation_efflux_TM"/>
</dbReference>
<dbReference type="RefSeq" id="WP_317835379.1">
    <property type="nucleotide sequence ID" value="NZ_CP136920.1"/>
</dbReference>
<evidence type="ECO:0000256" key="3">
    <source>
        <dbReference type="ARBA" id="ARBA00022448"/>
    </source>
</evidence>
<feature type="transmembrane region" description="Helical" evidence="7">
    <location>
        <begin position="113"/>
        <end position="131"/>
    </location>
</feature>
<dbReference type="InterPro" id="IPR036837">
    <property type="entry name" value="Cation_efflux_CTD_sf"/>
</dbReference>
<keyword evidence="11" id="KW-1185">Reference proteome</keyword>
<keyword evidence="4 7" id="KW-0812">Transmembrane</keyword>
<feature type="transmembrane region" description="Helical" evidence="7">
    <location>
        <begin position="12"/>
        <end position="32"/>
    </location>
</feature>
<evidence type="ECO:0000256" key="2">
    <source>
        <dbReference type="ARBA" id="ARBA00008114"/>
    </source>
</evidence>
<dbReference type="Proteomes" id="UP001304300">
    <property type="component" value="Chromosome"/>
</dbReference>
<keyword evidence="6 7" id="KW-0472">Membrane</keyword>
<comment type="subcellular location">
    <subcellularLocation>
        <location evidence="1">Membrane</location>
        <topology evidence="1">Multi-pass membrane protein</topology>
    </subcellularLocation>
</comment>
<reference evidence="10 11" key="1">
    <citation type="submission" date="2023-10" db="EMBL/GenBank/DDBJ databases">
        <title>Rubellicoccus peritrichatus gen. nov., sp. nov., isolated from an algae of coral reef tank.</title>
        <authorList>
            <person name="Luo J."/>
        </authorList>
    </citation>
    <scope>NUCLEOTIDE SEQUENCE [LARGE SCALE GENOMIC DNA]</scope>
    <source>
        <strain evidence="10 11">CR14</strain>
    </source>
</reference>
<evidence type="ECO:0000256" key="6">
    <source>
        <dbReference type="ARBA" id="ARBA00023136"/>
    </source>
</evidence>
<dbReference type="InterPro" id="IPR050291">
    <property type="entry name" value="CDF_Transporter"/>
</dbReference>
<dbReference type="KEGG" id="puo:RZN69_07065"/>
<dbReference type="Pfam" id="PF01545">
    <property type="entry name" value="Cation_efflux"/>
    <property type="match status" value="1"/>
</dbReference>
<evidence type="ECO:0000313" key="10">
    <source>
        <dbReference type="EMBL" id="WOO42848.1"/>
    </source>
</evidence>
<comment type="similarity">
    <text evidence="2">Belongs to the cation diffusion facilitator (CDF) transporter (TC 2.A.4) family.</text>
</comment>
<protein>
    <submittedName>
        <fullName evidence="10">Cation diffusion facilitator family transporter</fullName>
    </submittedName>
</protein>
<evidence type="ECO:0000259" key="9">
    <source>
        <dbReference type="Pfam" id="PF16916"/>
    </source>
</evidence>
<dbReference type="InterPro" id="IPR027469">
    <property type="entry name" value="Cation_efflux_TMD_sf"/>
</dbReference>
<dbReference type="FunFam" id="1.20.1510.10:FF:000006">
    <property type="entry name" value="Divalent cation efflux transporter"/>
    <property type="match status" value="1"/>
</dbReference>
<gene>
    <name evidence="10" type="ORF">RZN69_07065</name>
</gene>
<dbReference type="Gene3D" id="3.30.70.1350">
    <property type="entry name" value="Cation efflux protein, cytoplasmic domain"/>
    <property type="match status" value="1"/>
</dbReference>
<dbReference type="GO" id="GO:0016020">
    <property type="term" value="C:membrane"/>
    <property type="evidence" value="ECO:0007669"/>
    <property type="project" value="UniProtKB-SubCell"/>
</dbReference>
<dbReference type="Gene3D" id="1.20.1510.10">
    <property type="entry name" value="Cation efflux protein transmembrane domain"/>
    <property type="match status" value="1"/>
</dbReference>
<accession>A0AAQ3QSR7</accession>
<keyword evidence="3" id="KW-0813">Transport</keyword>
<dbReference type="PANTHER" id="PTHR43840">
    <property type="entry name" value="MITOCHONDRIAL METAL TRANSPORTER 1-RELATED"/>
    <property type="match status" value="1"/>
</dbReference>
<dbReference type="SUPFAM" id="SSF161111">
    <property type="entry name" value="Cation efflux protein transmembrane domain-like"/>
    <property type="match status" value="1"/>
</dbReference>
<feature type="domain" description="Cation efflux protein cytoplasmic" evidence="9">
    <location>
        <begin position="211"/>
        <end position="288"/>
    </location>
</feature>
<sequence>MKEKSRGLAVTWLSFWLNIMLGVLKCSVGIWVNSKALIADGLHSLVDLSTDLAALVGLTMAAKPQDENHPYGHHKFASLSTLFIAATLLLFCAVLIYTSIMGLVEGRPVSPEWPALLAAGLSLAIKEWLFWRTRSIAKMEKSQLLMANAWHHRTDSISSLLVFIALLAVSIGGQQLSFLDKSVGIILGAWMGVEGMKMLLGACNDLLDTAPREEIINDLREHVMAVDGVQAYHQFRVRRVGDMLEADVHIQVDASLTVEAGHDLATKVRALILENHPEVVDLLVHVEPAVDEHIKDVGVSDLGNCP</sequence>
<organism evidence="10 11">
    <name type="scientific">Rubellicoccus peritrichatus</name>
    <dbReference type="NCBI Taxonomy" id="3080537"/>
    <lineage>
        <taxon>Bacteria</taxon>
        <taxon>Pseudomonadati</taxon>
        <taxon>Verrucomicrobiota</taxon>
        <taxon>Opitutia</taxon>
        <taxon>Puniceicoccales</taxon>
        <taxon>Cerasicoccaceae</taxon>
        <taxon>Rubellicoccus</taxon>
    </lineage>
</organism>
<evidence type="ECO:0000256" key="7">
    <source>
        <dbReference type="SAM" id="Phobius"/>
    </source>
</evidence>
<dbReference type="Pfam" id="PF16916">
    <property type="entry name" value="ZT_dimer"/>
    <property type="match status" value="1"/>
</dbReference>
<dbReference type="InterPro" id="IPR002524">
    <property type="entry name" value="Cation_efflux"/>
</dbReference>
<feature type="domain" description="Cation efflux protein transmembrane" evidence="8">
    <location>
        <begin position="12"/>
        <end position="206"/>
    </location>
</feature>
<dbReference type="SUPFAM" id="SSF160240">
    <property type="entry name" value="Cation efflux protein cytoplasmic domain-like"/>
    <property type="match status" value="1"/>
</dbReference>
<feature type="transmembrane region" description="Helical" evidence="7">
    <location>
        <begin position="82"/>
        <end position="101"/>
    </location>
</feature>
<keyword evidence="5 7" id="KW-1133">Transmembrane helix</keyword>
<evidence type="ECO:0000259" key="8">
    <source>
        <dbReference type="Pfam" id="PF01545"/>
    </source>
</evidence>
<proteinExistence type="inferred from homology"/>
<feature type="transmembrane region" description="Helical" evidence="7">
    <location>
        <begin position="152"/>
        <end position="173"/>
    </location>
</feature>
<dbReference type="AlphaFoldDB" id="A0AAQ3QSR7"/>
<dbReference type="NCBIfam" id="TIGR01297">
    <property type="entry name" value="CDF"/>
    <property type="match status" value="1"/>
</dbReference>